<evidence type="ECO:0000313" key="4">
    <source>
        <dbReference type="Proteomes" id="UP000250003"/>
    </source>
</evidence>
<sequence>MKNKIVKAGIGILILGCCLGGGYYAGSQTNSDDIKPVAVVKEDKPVKEKLYDTNLIAIVNADEGIQKEDKVVSYSQSLLGTLTLPYEITGIEDAKQGLENGKYSAYMILPGTFSASVESINTTPQKAVLEYAIAQNLTQEAQAKAIYSVGNTFTTLNNGISELYLSSVLSEVHKVQDAAGIIKENDIRDLKALGEVSGDDLTEAIQLPELASVDKKIEILDLIPHYEEEDKLLAEIDKTYQDSWSKGEEQFNNTIKTQSNGLTASLKNDDGVNAEYEKMLTMHGQEMEIPKYEDDTEAEKTEVSGHVDSIQKNLNEIEKISALKKDFDELKGKQSVADEKNGKIQTSYDEIKEKLRESIVREWTEEEGKVAWTEYQVYSKQNVDAFLQGQEAAKIAYANQKLREYYDSLLLSESFLDYKGSWIDMYKKLSALDPDTYPAKSDEELNVMVDSSINLPEEEPIPPAETVSLNPITFRAIGYTAGIEKPDWDTLQFPNLEQTTIMDDVNGILSTSKKYTDKRMQEINNSRDRLVEKDASVRESLSTFDNAYSSMLIAQGALEKSINDYSPSQYLENEIIQGLQQSLGKNQNTIQEKIETQNKQYEDYVEKVYTTSEENTKKQAESIEAGEKASNEKLETNLANAKNSIQTSYEDNKRMLNDIGGILPYSRLGTQENILAYRFMSEPLAVNDLTVVKNDPIETEEVNNNIPESKMEKEKPEQKNISVMVIAIPIVLILLCVGVYIVLRKKHSDSQEDHL</sequence>
<gene>
    <name evidence="3" type="ORF">DQQ01_07485</name>
</gene>
<protein>
    <recommendedName>
        <fullName evidence="5">Type VII secretion protein EsaA</fullName>
    </recommendedName>
</protein>
<dbReference type="OrthoDB" id="2057711at2"/>
<dbReference type="AlphaFoldDB" id="A0A2Z4UAF8"/>
<evidence type="ECO:0000313" key="3">
    <source>
        <dbReference type="EMBL" id="AWY98006.1"/>
    </source>
</evidence>
<keyword evidence="2" id="KW-0472">Membrane</keyword>
<organism evidence="3 4">
    <name type="scientific">Blautia argi</name>
    <dbReference type="NCBI Taxonomy" id="1912897"/>
    <lineage>
        <taxon>Bacteria</taxon>
        <taxon>Bacillati</taxon>
        <taxon>Bacillota</taxon>
        <taxon>Clostridia</taxon>
        <taxon>Lachnospirales</taxon>
        <taxon>Lachnospiraceae</taxon>
        <taxon>Blautia</taxon>
    </lineage>
</organism>
<feature type="compositionally biased region" description="Basic and acidic residues" evidence="1">
    <location>
        <begin position="614"/>
        <end position="631"/>
    </location>
</feature>
<evidence type="ECO:0000256" key="1">
    <source>
        <dbReference type="SAM" id="MobiDB-lite"/>
    </source>
</evidence>
<dbReference type="RefSeq" id="WP_111919506.1">
    <property type="nucleotide sequence ID" value="NZ_CP030280.1"/>
</dbReference>
<feature type="transmembrane region" description="Helical" evidence="2">
    <location>
        <begin position="721"/>
        <end position="743"/>
    </location>
</feature>
<reference evidence="4" key="1">
    <citation type="submission" date="2018-06" db="EMBL/GenBank/DDBJ databases">
        <title>Description of Blautia argi sp. nov., a new anaerobic isolated from dog feces.</title>
        <authorList>
            <person name="Chang Y.-H."/>
            <person name="Paek J."/>
            <person name="Shin Y."/>
        </authorList>
    </citation>
    <scope>NUCLEOTIDE SEQUENCE [LARGE SCALE GENOMIC DNA]</scope>
    <source>
        <strain evidence="4">KCTC 15426</strain>
    </source>
</reference>
<keyword evidence="2" id="KW-1133">Transmembrane helix</keyword>
<evidence type="ECO:0008006" key="5">
    <source>
        <dbReference type="Google" id="ProtNLM"/>
    </source>
</evidence>
<feature type="region of interest" description="Disordered" evidence="1">
    <location>
        <begin position="612"/>
        <end position="631"/>
    </location>
</feature>
<dbReference type="Proteomes" id="UP000250003">
    <property type="component" value="Chromosome"/>
</dbReference>
<evidence type="ECO:0000256" key="2">
    <source>
        <dbReference type="SAM" id="Phobius"/>
    </source>
</evidence>
<dbReference type="EMBL" id="CP030280">
    <property type="protein sequence ID" value="AWY98006.1"/>
    <property type="molecule type" value="Genomic_DNA"/>
</dbReference>
<accession>A0A2Z4UAF8</accession>
<proteinExistence type="predicted"/>
<keyword evidence="4" id="KW-1185">Reference proteome</keyword>
<keyword evidence="2" id="KW-0812">Transmembrane</keyword>
<name>A0A2Z4UAF8_9FIRM</name>
<dbReference type="KEGG" id="blau:DQQ01_07485"/>